<dbReference type="Gene3D" id="3.40.710.10">
    <property type="entry name" value="DD-peptidase/beta-lactamase superfamily"/>
    <property type="match status" value="1"/>
</dbReference>
<keyword evidence="11" id="KW-1185">Reference proteome</keyword>
<feature type="modified residue" description="N6-carboxylysine" evidence="7">
    <location>
        <position position="93"/>
    </location>
</feature>
<dbReference type="EC" id="3.5.2.6" evidence="3 8"/>
<name>A0A239GUM1_9FIRM</name>
<feature type="domain" description="Penicillin-binding protein transpeptidase" evidence="9">
    <location>
        <begin position="69"/>
        <end position="276"/>
    </location>
</feature>
<evidence type="ECO:0000256" key="7">
    <source>
        <dbReference type="PIRSR" id="PIRSR602137-50"/>
    </source>
</evidence>
<evidence type="ECO:0000259" key="9">
    <source>
        <dbReference type="Pfam" id="PF00905"/>
    </source>
</evidence>
<dbReference type="PANTHER" id="PTHR30627:SF6">
    <property type="entry name" value="BETA-LACTAMASE YBXI-RELATED"/>
    <property type="match status" value="1"/>
</dbReference>
<dbReference type="InterPro" id="IPR001460">
    <property type="entry name" value="PCN-bd_Tpept"/>
</dbReference>
<evidence type="ECO:0000256" key="4">
    <source>
        <dbReference type="ARBA" id="ARBA00022729"/>
    </source>
</evidence>
<evidence type="ECO:0000256" key="2">
    <source>
        <dbReference type="ARBA" id="ARBA00007898"/>
    </source>
</evidence>
<proteinExistence type="inferred from homology"/>
<evidence type="ECO:0000313" key="11">
    <source>
        <dbReference type="Proteomes" id="UP000198304"/>
    </source>
</evidence>
<keyword evidence="4" id="KW-0732">Signal</keyword>
<dbReference type="AlphaFoldDB" id="A0A239GUM1"/>
<evidence type="ECO:0000256" key="1">
    <source>
        <dbReference type="ARBA" id="ARBA00001526"/>
    </source>
</evidence>
<dbReference type="GO" id="GO:0008800">
    <property type="term" value="F:beta-lactamase activity"/>
    <property type="evidence" value="ECO:0007669"/>
    <property type="project" value="UniProtKB-UniRule"/>
</dbReference>
<dbReference type="Pfam" id="PF00905">
    <property type="entry name" value="Transpeptidase"/>
    <property type="match status" value="1"/>
</dbReference>
<dbReference type="InterPro" id="IPR012338">
    <property type="entry name" value="Beta-lactam/transpept-like"/>
</dbReference>
<dbReference type="NCBIfam" id="NF012161">
    <property type="entry name" value="bla_class_D_main"/>
    <property type="match status" value="1"/>
</dbReference>
<dbReference type="SUPFAM" id="SSF56601">
    <property type="entry name" value="beta-lactamase/transpeptidase-like"/>
    <property type="match status" value="1"/>
</dbReference>
<accession>A0A239GUM1</accession>
<dbReference type="Proteomes" id="UP000198304">
    <property type="component" value="Unassembled WGS sequence"/>
</dbReference>
<dbReference type="GO" id="GO:0071555">
    <property type="term" value="P:cell wall organization"/>
    <property type="evidence" value="ECO:0007669"/>
    <property type="project" value="TreeGrafter"/>
</dbReference>
<reference evidence="11" key="1">
    <citation type="submission" date="2017-06" db="EMBL/GenBank/DDBJ databases">
        <authorList>
            <person name="Varghese N."/>
            <person name="Submissions S."/>
        </authorList>
    </citation>
    <scope>NUCLEOTIDE SEQUENCE [LARGE SCALE GENOMIC DNA]</scope>
    <source>
        <strain evidence="11">SCA</strain>
    </source>
</reference>
<dbReference type="GO" id="GO:0046677">
    <property type="term" value="P:response to antibiotic"/>
    <property type="evidence" value="ECO:0007669"/>
    <property type="project" value="UniProtKB-UniRule"/>
</dbReference>
<feature type="active site" description="Acyl-ester intermediate" evidence="7">
    <location>
        <position position="90"/>
    </location>
</feature>
<keyword evidence="5 8" id="KW-0378">Hydrolase</keyword>
<comment type="catalytic activity">
    <reaction evidence="1 8">
        <text>a beta-lactam + H2O = a substituted beta-amino acid</text>
        <dbReference type="Rhea" id="RHEA:20401"/>
        <dbReference type="ChEBI" id="CHEBI:15377"/>
        <dbReference type="ChEBI" id="CHEBI:35627"/>
        <dbReference type="ChEBI" id="CHEBI:140347"/>
        <dbReference type="EC" id="3.5.2.6"/>
    </reaction>
</comment>
<evidence type="ECO:0000256" key="8">
    <source>
        <dbReference type="RuleBase" id="RU361140"/>
    </source>
</evidence>
<gene>
    <name evidence="10" type="ORF">SAMN05446037_101891</name>
</gene>
<dbReference type="GO" id="GO:0008658">
    <property type="term" value="F:penicillin binding"/>
    <property type="evidence" value="ECO:0007669"/>
    <property type="project" value="InterPro"/>
</dbReference>
<dbReference type="InterPro" id="IPR050515">
    <property type="entry name" value="Beta-lactam/transpept"/>
</dbReference>
<organism evidence="10 11">
    <name type="scientific">Anaerovirgula multivorans</name>
    <dbReference type="NCBI Taxonomy" id="312168"/>
    <lineage>
        <taxon>Bacteria</taxon>
        <taxon>Bacillati</taxon>
        <taxon>Bacillota</taxon>
        <taxon>Clostridia</taxon>
        <taxon>Peptostreptococcales</taxon>
        <taxon>Natronincolaceae</taxon>
        <taxon>Anaerovirgula</taxon>
    </lineage>
</organism>
<dbReference type="EMBL" id="FZOJ01000018">
    <property type="protein sequence ID" value="SNS72671.1"/>
    <property type="molecule type" value="Genomic_DNA"/>
</dbReference>
<dbReference type="GO" id="GO:0017001">
    <property type="term" value="P:antibiotic catabolic process"/>
    <property type="evidence" value="ECO:0007669"/>
    <property type="project" value="InterPro"/>
</dbReference>
<evidence type="ECO:0000256" key="3">
    <source>
        <dbReference type="ARBA" id="ARBA00012865"/>
    </source>
</evidence>
<evidence type="ECO:0000256" key="6">
    <source>
        <dbReference type="ARBA" id="ARBA00023251"/>
    </source>
</evidence>
<dbReference type="RefSeq" id="WP_089283976.1">
    <property type="nucleotide sequence ID" value="NZ_FZOJ01000018.1"/>
</dbReference>
<dbReference type="PROSITE" id="PS00337">
    <property type="entry name" value="BETA_LACTAMASE_D"/>
    <property type="match status" value="1"/>
</dbReference>
<dbReference type="PROSITE" id="PS51257">
    <property type="entry name" value="PROKAR_LIPOPROTEIN"/>
    <property type="match status" value="1"/>
</dbReference>
<protein>
    <recommendedName>
        <fullName evidence="3 8">Beta-lactamase</fullName>
        <ecNumber evidence="3 8">3.5.2.6</ecNumber>
    </recommendedName>
</protein>
<dbReference type="OrthoDB" id="9762883at2"/>
<evidence type="ECO:0000313" key="10">
    <source>
        <dbReference type="EMBL" id="SNS72671.1"/>
    </source>
</evidence>
<evidence type="ECO:0000256" key="5">
    <source>
        <dbReference type="ARBA" id="ARBA00022801"/>
    </source>
</evidence>
<dbReference type="PANTHER" id="PTHR30627">
    <property type="entry name" value="PEPTIDOGLYCAN D,D-TRANSPEPTIDASE"/>
    <property type="match status" value="1"/>
</dbReference>
<keyword evidence="6 8" id="KW-0046">Antibiotic resistance</keyword>
<dbReference type="InterPro" id="IPR002137">
    <property type="entry name" value="Beta-lactam_class-D_AS"/>
</dbReference>
<comment type="similarity">
    <text evidence="2 8">Belongs to the class-D beta-lactamase family.</text>
</comment>
<dbReference type="GO" id="GO:0005886">
    <property type="term" value="C:plasma membrane"/>
    <property type="evidence" value="ECO:0007669"/>
    <property type="project" value="TreeGrafter"/>
</dbReference>
<sequence>MKRRTLFFIIITILIIGSGCNKQTDTAKDVAINEIGLKQTNIVKDVETNEIDLKDFFIDYKGCFIIYDENESRYSIYNESQVDERLSPCSTFKIPSALIGLETGVIEGKDYVYQWDGKTNWIDSWNKDHTLATAITNSVVWYFQRLAQNVGEDRMQKYLDKIDYGNNDISGGITKFWLGSSLKVSAREQVEFLINLYHDKLPFDKENMKIVREIIILESTDGYVFSGKTGTADKGLGWFVGTIKKGDDIYYFATNIIGENDTNGPKAKEITKEILKYLKIYEN</sequence>